<evidence type="ECO:0000256" key="1">
    <source>
        <dbReference type="ARBA" id="ARBA00022737"/>
    </source>
</evidence>
<feature type="region of interest" description="Disordered" evidence="3">
    <location>
        <begin position="1"/>
        <end position="20"/>
    </location>
</feature>
<dbReference type="InterPro" id="IPR011990">
    <property type="entry name" value="TPR-like_helical_dom_sf"/>
</dbReference>
<reference evidence="4" key="1">
    <citation type="submission" date="2021-01" db="EMBL/GenBank/DDBJ databases">
        <authorList>
            <person name="Corre E."/>
            <person name="Pelletier E."/>
            <person name="Niang G."/>
            <person name="Scheremetjew M."/>
            <person name="Finn R."/>
            <person name="Kale V."/>
            <person name="Holt S."/>
            <person name="Cochrane G."/>
            <person name="Meng A."/>
            <person name="Brown T."/>
            <person name="Cohen L."/>
        </authorList>
    </citation>
    <scope>NUCLEOTIDE SEQUENCE</scope>
    <source>
        <strain evidence="4">NIES-381</strain>
    </source>
</reference>
<name>A0A7S1NQW7_9EUGL</name>
<dbReference type="InterPro" id="IPR019734">
    <property type="entry name" value="TPR_rpt"/>
</dbReference>
<keyword evidence="2" id="KW-0802">TPR repeat</keyword>
<dbReference type="InterPro" id="IPR050498">
    <property type="entry name" value="Ycf3"/>
</dbReference>
<dbReference type="PANTHER" id="PTHR44858:SF1">
    <property type="entry name" value="UDP-N-ACETYLGLUCOSAMINE--PEPTIDE N-ACETYLGLUCOSAMINYLTRANSFERASE SPINDLY-RELATED"/>
    <property type="match status" value="1"/>
</dbReference>
<proteinExistence type="predicted"/>
<sequence length="668" mass="72827">MGRARSPPPPLARSTILSDCSSPRLERPGLVDLSDNLYGYKQDLTGEAVLTYDPVRHVHVPLPLATLAPRLDTAAKPAAPIAARKANPDLPTEQSHIAISYGLPQFAGNDRFFTVSEKLAHESKRSLSQSRGSGFSSMHSSRLSSSTASFPRHLSSTIGSAVSKQTPSPVPSPTRPHTAAAVLTGHGPRPVTAPVSRLDMETQTCDELDGLLDARGLPASQRWGGRVPRSKALRPGQLRGAPGSALRSSTYQPGRSTVVRVPRRQRPSSALSNLSSGSTHACPPGAGLHTNVLDQLLEFEARIRSDIKSLETAAGPQLGPRPQAHRPSSAARRGPPDPSPDTAPDGEAAFPSCPTQLKRLLQTHLNSCNYPQALECIEWGLRLPLAENPDLLAHLHHQRAIIRHRHTGDFDGAESDYQKAISFNPHSGAVYRDRADLRFYILGRDFDALDDYSSAIGCGVSQADVYNNRGEIRWKHKNALGAWEDFDQASALQPDHPVASLNLEVTCKEMGGLQLEKARTQLAGLPPAQFKPFKGRDWKQEPLELTDESQAGLADIAKMLGEQFLLELRIIGRSKKEEQLPKFMHQATFCKTHLVELGVAGARIMVQGSVESMKTNKFGESGVFFEVLVGARPQLPQRRSTSPHRRSLSPQRQSPSPRLPSPAAHRKW</sequence>
<dbReference type="SUPFAM" id="SSF48452">
    <property type="entry name" value="TPR-like"/>
    <property type="match status" value="1"/>
</dbReference>
<dbReference type="Gene3D" id="1.25.40.10">
    <property type="entry name" value="Tetratricopeptide repeat domain"/>
    <property type="match status" value="1"/>
</dbReference>
<dbReference type="AlphaFoldDB" id="A0A7S1NQW7"/>
<gene>
    <name evidence="4" type="ORF">EGYM00392_LOCUS43839</name>
</gene>
<evidence type="ECO:0000256" key="2">
    <source>
        <dbReference type="ARBA" id="ARBA00022803"/>
    </source>
</evidence>
<feature type="compositionally biased region" description="Low complexity" evidence="3">
    <location>
        <begin position="126"/>
        <end position="150"/>
    </location>
</feature>
<dbReference type="SMART" id="SM00028">
    <property type="entry name" value="TPR"/>
    <property type="match status" value="2"/>
</dbReference>
<keyword evidence="1" id="KW-0677">Repeat</keyword>
<feature type="region of interest" description="Disordered" evidence="3">
    <location>
        <begin position="311"/>
        <end position="351"/>
    </location>
</feature>
<organism evidence="4">
    <name type="scientific">Eutreptiella gymnastica</name>
    <dbReference type="NCBI Taxonomy" id="73025"/>
    <lineage>
        <taxon>Eukaryota</taxon>
        <taxon>Discoba</taxon>
        <taxon>Euglenozoa</taxon>
        <taxon>Euglenida</taxon>
        <taxon>Spirocuta</taxon>
        <taxon>Euglenophyceae</taxon>
        <taxon>Eutreptiales</taxon>
        <taxon>Eutreptiaceae</taxon>
        <taxon>Eutreptiella</taxon>
    </lineage>
</organism>
<feature type="region of interest" description="Disordered" evidence="3">
    <location>
        <begin position="635"/>
        <end position="668"/>
    </location>
</feature>
<evidence type="ECO:0000313" key="4">
    <source>
        <dbReference type="EMBL" id="CAD9032695.1"/>
    </source>
</evidence>
<feature type="region of interest" description="Disordered" evidence="3">
    <location>
        <begin position="123"/>
        <end position="194"/>
    </location>
</feature>
<feature type="compositionally biased region" description="Pro residues" evidence="3">
    <location>
        <begin position="1"/>
        <end position="11"/>
    </location>
</feature>
<dbReference type="PANTHER" id="PTHR44858">
    <property type="entry name" value="TETRATRICOPEPTIDE REPEAT PROTEIN 6"/>
    <property type="match status" value="1"/>
</dbReference>
<feature type="compositionally biased region" description="Polar residues" evidence="3">
    <location>
        <begin position="154"/>
        <end position="167"/>
    </location>
</feature>
<dbReference type="EMBL" id="HBGA01117711">
    <property type="protein sequence ID" value="CAD9032695.1"/>
    <property type="molecule type" value="Transcribed_RNA"/>
</dbReference>
<dbReference type="GO" id="GO:0046813">
    <property type="term" value="P:receptor-mediated virion attachment to host cell"/>
    <property type="evidence" value="ECO:0007669"/>
    <property type="project" value="TreeGrafter"/>
</dbReference>
<protein>
    <submittedName>
        <fullName evidence="4">Uncharacterized protein</fullName>
    </submittedName>
</protein>
<feature type="region of interest" description="Disordered" evidence="3">
    <location>
        <begin position="219"/>
        <end position="286"/>
    </location>
</feature>
<accession>A0A7S1NQW7</accession>
<evidence type="ECO:0000256" key="3">
    <source>
        <dbReference type="SAM" id="MobiDB-lite"/>
    </source>
</evidence>
<feature type="compositionally biased region" description="Low complexity" evidence="3">
    <location>
        <begin position="267"/>
        <end position="278"/>
    </location>
</feature>